<keyword evidence="2" id="KW-1185">Reference proteome</keyword>
<comment type="caution">
    <text evidence="1">The sequence shown here is derived from an EMBL/GenBank/DDBJ whole genome shotgun (WGS) entry which is preliminary data.</text>
</comment>
<organism evidence="1 2">
    <name type="scientific">Gossypium arboreum</name>
    <name type="common">Tree cotton</name>
    <name type="synonym">Gossypium nanking</name>
    <dbReference type="NCBI Taxonomy" id="29729"/>
    <lineage>
        <taxon>Eukaryota</taxon>
        <taxon>Viridiplantae</taxon>
        <taxon>Streptophyta</taxon>
        <taxon>Embryophyta</taxon>
        <taxon>Tracheophyta</taxon>
        <taxon>Spermatophyta</taxon>
        <taxon>Magnoliopsida</taxon>
        <taxon>eudicotyledons</taxon>
        <taxon>Gunneridae</taxon>
        <taxon>Pentapetalae</taxon>
        <taxon>rosids</taxon>
        <taxon>malvids</taxon>
        <taxon>Malvales</taxon>
        <taxon>Malvaceae</taxon>
        <taxon>Malvoideae</taxon>
        <taxon>Gossypium</taxon>
    </lineage>
</organism>
<evidence type="ECO:0000313" key="1">
    <source>
        <dbReference type="EMBL" id="KAK5794286.1"/>
    </source>
</evidence>
<name>A0ABR0NI57_GOSAR</name>
<proteinExistence type="predicted"/>
<accession>A0ABR0NI57</accession>
<reference evidence="1 2" key="1">
    <citation type="submission" date="2023-03" db="EMBL/GenBank/DDBJ databases">
        <title>WGS of Gossypium arboreum.</title>
        <authorList>
            <person name="Yu D."/>
        </authorList>
    </citation>
    <scope>NUCLEOTIDE SEQUENCE [LARGE SCALE GENOMIC DNA]</scope>
    <source>
        <tissue evidence="1">Leaf</tissue>
    </source>
</reference>
<gene>
    <name evidence="1" type="ORF">PVK06_035505</name>
</gene>
<dbReference type="EMBL" id="JARKNE010000010">
    <property type="protein sequence ID" value="KAK5794286.1"/>
    <property type="molecule type" value="Genomic_DNA"/>
</dbReference>
<dbReference type="Proteomes" id="UP001358586">
    <property type="component" value="Chromosome 10"/>
</dbReference>
<evidence type="ECO:0000313" key="2">
    <source>
        <dbReference type="Proteomes" id="UP001358586"/>
    </source>
</evidence>
<sequence>MRKSKKDILHILRDCNAVKDVWSQDASVIPEEGTSWAGLFEILTWRLWKNCNLLIFQGQSWSSREIVHNSLCWATQWHSPPRALPSGVFDPPLDEKVYRFEIFLNIDGAVRLDT</sequence>
<protein>
    <submittedName>
        <fullName evidence="1">Uncharacterized protein</fullName>
    </submittedName>
</protein>